<keyword evidence="1" id="KW-0833">Ubl conjugation pathway</keyword>
<dbReference type="InterPro" id="IPR050648">
    <property type="entry name" value="F-box_LRR-repeat"/>
</dbReference>
<dbReference type="GO" id="GO:0005737">
    <property type="term" value="C:cytoplasm"/>
    <property type="evidence" value="ECO:0007669"/>
    <property type="project" value="TreeGrafter"/>
</dbReference>
<dbReference type="SUPFAM" id="SSF52047">
    <property type="entry name" value="RNI-like"/>
    <property type="match status" value="3"/>
</dbReference>
<comment type="caution">
    <text evidence="3">The sequence shown here is derived from an EMBL/GenBank/DDBJ whole genome shotgun (WGS) entry which is preliminary data.</text>
</comment>
<dbReference type="InterPro" id="IPR032675">
    <property type="entry name" value="LRR_dom_sf"/>
</dbReference>
<proteinExistence type="predicted"/>
<dbReference type="Proteomes" id="UP001146793">
    <property type="component" value="Unassembled WGS sequence"/>
</dbReference>
<dbReference type="PANTHER" id="PTHR13382:SF69">
    <property type="entry name" value="FI18408P1"/>
    <property type="match status" value="1"/>
</dbReference>
<evidence type="ECO:0000313" key="4">
    <source>
        <dbReference type="Proteomes" id="UP001146793"/>
    </source>
</evidence>
<dbReference type="AlphaFoldDB" id="A0AAV8AI06"/>
<sequence>MLRPLSLVDLCCLTITKNPKLISGIRELPYDLRDYLLEWLCSHHMLNDENISYFLYPTIGSLTLSDNLMITDVGIEKVGLFANNSLSSIDFSGCTLTDRSISILNNNFHSLQTVNLSRVEMITDKGIISLVKSSGATLVNLIFSGCTLITDTCVNCIAENCPSLRSLDLTRCHRVTGKSFLNISKKCKKLLSVSISRCLDISPKSLEKASEYLKKLNVFVVSKCQQFSDNNFCTMIQNMKKLKRLDISGCVMITNQFITQLSENSKHLEMISISGCKNITNEGMIDLVRSSKKLKTLFLDHCDQLTDAFAIELTKNCIIEGLDISYCSEITDNSIIKFAENWGKNLRSLNISGCNKVTNISIETLAMHCKSLEVLDLPQSPTITDPTVTLLEYSLRNLVRLQLRGLDITQEVVQILPESCPFLRILILSWCSLLREGSNEGWEDAPTFRHLKTLDLSWSEYTKDFMKKISARTPNLQILKLFGCREIDDKAIQIFSGNCPFLLTVQLYGCKYISDNSISHLARNCKNLEFLDINECFRVNDVSIDVLIDGFKSLQSLHCRRCPNITKNALKKLKKAKPFVEILN</sequence>
<dbReference type="SMART" id="SM00367">
    <property type="entry name" value="LRR_CC"/>
    <property type="match status" value="17"/>
</dbReference>
<protein>
    <submittedName>
        <fullName evidence="3">F-box and leucine-rich repeat protein</fullName>
    </submittedName>
</protein>
<dbReference type="EMBL" id="JANTQA010000008">
    <property type="protein sequence ID" value="KAJ3452666.1"/>
    <property type="molecule type" value="Genomic_DNA"/>
</dbReference>
<evidence type="ECO:0000259" key="2">
    <source>
        <dbReference type="Pfam" id="PF25372"/>
    </source>
</evidence>
<feature type="domain" description="F-box/LRR-repeat protein 15-like leucin rich repeat" evidence="2">
    <location>
        <begin position="60"/>
        <end position="202"/>
    </location>
</feature>
<dbReference type="InterPro" id="IPR006553">
    <property type="entry name" value="Leu-rich_rpt_Cys-con_subtyp"/>
</dbReference>
<organism evidence="3 4">
    <name type="scientific">Anaeramoeba flamelloides</name>
    <dbReference type="NCBI Taxonomy" id="1746091"/>
    <lineage>
        <taxon>Eukaryota</taxon>
        <taxon>Metamonada</taxon>
        <taxon>Anaeramoebidae</taxon>
        <taxon>Anaeramoeba</taxon>
    </lineage>
</organism>
<dbReference type="Gene3D" id="3.80.10.10">
    <property type="entry name" value="Ribonuclease Inhibitor"/>
    <property type="match status" value="3"/>
</dbReference>
<dbReference type="InterPro" id="IPR001611">
    <property type="entry name" value="Leu-rich_rpt"/>
</dbReference>
<evidence type="ECO:0000313" key="3">
    <source>
        <dbReference type="EMBL" id="KAJ3452666.1"/>
    </source>
</evidence>
<reference evidence="3" key="1">
    <citation type="submission" date="2022-08" db="EMBL/GenBank/DDBJ databases">
        <title>Novel sulphate-reducing endosymbionts in the free-living metamonad Anaeramoeba.</title>
        <authorList>
            <person name="Jerlstrom-Hultqvist J."/>
            <person name="Cepicka I."/>
            <person name="Gallot-Lavallee L."/>
            <person name="Salas-Leiva D."/>
            <person name="Curtis B.A."/>
            <person name="Zahonova K."/>
            <person name="Pipaliya S."/>
            <person name="Dacks J."/>
            <person name="Roger A.J."/>
        </authorList>
    </citation>
    <scope>NUCLEOTIDE SEQUENCE</scope>
    <source>
        <strain evidence="3">Busselton2</strain>
    </source>
</reference>
<feature type="domain" description="F-box/LRR-repeat protein 15-like leucin rich repeat" evidence="2">
    <location>
        <begin position="332"/>
        <end position="575"/>
    </location>
</feature>
<gene>
    <name evidence="3" type="ORF">M0812_04440</name>
</gene>
<dbReference type="PANTHER" id="PTHR13382">
    <property type="entry name" value="MITOCHONDRIAL ATP SYNTHASE COUPLING FACTOR B"/>
    <property type="match status" value="1"/>
</dbReference>
<evidence type="ECO:0000256" key="1">
    <source>
        <dbReference type="ARBA" id="ARBA00022786"/>
    </source>
</evidence>
<name>A0AAV8AI06_9EUKA</name>
<dbReference type="Pfam" id="PF13516">
    <property type="entry name" value="LRR_6"/>
    <property type="match status" value="1"/>
</dbReference>
<dbReference type="InterPro" id="IPR057207">
    <property type="entry name" value="FBXL15_LRR"/>
</dbReference>
<dbReference type="Pfam" id="PF25372">
    <property type="entry name" value="DUF7885"/>
    <property type="match status" value="2"/>
</dbReference>
<accession>A0AAV8AI06</accession>